<name>A0A0G1PLQ8_9BACT</name>
<sequence length="218" mass="25507">MAKRELRQRAVELRENGMSYSEIRQELRVSKGTLCVWLKNYPLSFEQLERIKDKRPVTIEKYRKTMLAKRLKKYQEVYDLEKENIMPFNIRDLFIGGPFLYWGEGGKTNKGQINISNSDPKILKVMKKWLIVVFGVPINKMRLRLTLYTNMNIPQEKLFWSRELDLSQSQFRKIQLKEGKSKSNTGFTHGTCELVVTDTKIKTKILAGLEVLGDLSEV</sequence>
<comment type="caution">
    <text evidence="1">The sequence shown here is derived from an EMBL/GenBank/DDBJ whole genome shotgun (WGS) entry which is preliminary data.</text>
</comment>
<dbReference type="EMBL" id="LCMI01000002">
    <property type="protein sequence ID" value="KKU33661.1"/>
    <property type="molecule type" value="Genomic_DNA"/>
</dbReference>
<dbReference type="Pfam" id="PF13384">
    <property type="entry name" value="HTH_23"/>
    <property type="match status" value="1"/>
</dbReference>
<dbReference type="InterPro" id="IPR009057">
    <property type="entry name" value="Homeodomain-like_sf"/>
</dbReference>
<accession>A0A0G1PLQ8</accession>
<dbReference type="AlphaFoldDB" id="A0A0G1PLQ8"/>
<evidence type="ECO:0000313" key="2">
    <source>
        <dbReference type="Proteomes" id="UP000034794"/>
    </source>
</evidence>
<evidence type="ECO:0008006" key="3">
    <source>
        <dbReference type="Google" id="ProtNLM"/>
    </source>
</evidence>
<protein>
    <recommendedName>
        <fullName evidence="3">Resolvase helix-turn-helix domain protein</fullName>
    </recommendedName>
</protein>
<gene>
    <name evidence="1" type="ORF">UX47_C0002G0069</name>
</gene>
<evidence type="ECO:0000313" key="1">
    <source>
        <dbReference type="EMBL" id="KKU33661.1"/>
    </source>
</evidence>
<organism evidence="1 2">
    <name type="scientific">Candidatus Collierbacteria bacterium GW2011_GWA2_46_26</name>
    <dbReference type="NCBI Taxonomy" id="1618381"/>
    <lineage>
        <taxon>Bacteria</taxon>
        <taxon>Candidatus Collieribacteriota</taxon>
    </lineage>
</organism>
<dbReference type="Proteomes" id="UP000034794">
    <property type="component" value="Unassembled WGS sequence"/>
</dbReference>
<dbReference type="SUPFAM" id="SSF46689">
    <property type="entry name" value="Homeodomain-like"/>
    <property type="match status" value="1"/>
</dbReference>
<proteinExistence type="predicted"/>
<reference evidence="1 2" key="1">
    <citation type="journal article" date="2015" name="Nature">
        <title>rRNA introns, odd ribosomes, and small enigmatic genomes across a large radiation of phyla.</title>
        <authorList>
            <person name="Brown C.T."/>
            <person name="Hug L.A."/>
            <person name="Thomas B.C."/>
            <person name="Sharon I."/>
            <person name="Castelle C.J."/>
            <person name="Singh A."/>
            <person name="Wilkins M.J."/>
            <person name="Williams K.H."/>
            <person name="Banfield J.F."/>
        </authorList>
    </citation>
    <scope>NUCLEOTIDE SEQUENCE [LARGE SCALE GENOMIC DNA]</scope>
</reference>